<dbReference type="EMBL" id="JAHKNI010000016">
    <property type="protein sequence ID" value="MBU3066759.1"/>
    <property type="molecule type" value="Genomic_DNA"/>
</dbReference>
<protein>
    <submittedName>
        <fullName evidence="1">Uncharacterized protein</fullName>
    </submittedName>
</protein>
<reference evidence="1 2" key="1">
    <citation type="submission" date="2021-06" db="EMBL/GenBank/DDBJ databases">
        <title>Actinomycetes sequencing.</title>
        <authorList>
            <person name="Shan Q."/>
        </authorList>
    </citation>
    <scope>NUCLEOTIDE SEQUENCE [LARGE SCALE GENOMIC DNA]</scope>
    <source>
        <strain evidence="1 2">NEAU-G5</strain>
    </source>
</reference>
<sequence length="173" mass="19328">MSELRSSTSDGSFELTAEAQRHRDLLRGPVEEYRRRIALQARYVPMQGQALLERAEERIADLMIDPSRHHDLDLEVYRAVRDGWPTRFDSRWQMFVATRGRREVLIPPQGPERRFGIIARMAANRVELEQILLVAMVVIAHPEGPGAAVDLPARANHAEGASAALPQASGSVG</sequence>
<accession>A0ABS6B913</accession>
<comment type="caution">
    <text evidence="1">The sequence shown here is derived from an EMBL/GenBank/DDBJ whole genome shotgun (WGS) entry which is preliminary data.</text>
</comment>
<evidence type="ECO:0000313" key="2">
    <source>
        <dbReference type="Proteomes" id="UP000733379"/>
    </source>
</evidence>
<keyword evidence="2" id="KW-1185">Reference proteome</keyword>
<name>A0ABS6B913_9NOCA</name>
<gene>
    <name evidence="1" type="ORF">KO481_35235</name>
</gene>
<proteinExistence type="predicted"/>
<organism evidence="1 2">
    <name type="scientific">Nocardia albiluteola</name>
    <dbReference type="NCBI Taxonomy" id="2842303"/>
    <lineage>
        <taxon>Bacteria</taxon>
        <taxon>Bacillati</taxon>
        <taxon>Actinomycetota</taxon>
        <taxon>Actinomycetes</taxon>
        <taxon>Mycobacteriales</taxon>
        <taxon>Nocardiaceae</taxon>
        <taxon>Nocardia</taxon>
    </lineage>
</organism>
<dbReference type="Proteomes" id="UP000733379">
    <property type="component" value="Unassembled WGS sequence"/>
</dbReference>
<evidence type="ECO:0000313" key="1">
    <source>
        <dbReference type="EMBL" id="MBU3066759.1"/>
    </source>
</evidence>
<dbReference type="RefSeq" id="WP_215922833.1">
    <property type="nucleotide sequence ID" value="NZ_JAHKNI010000016.1"/>
</dbReference>